<gene>
    <name evidence="10" type="ORF">D5F01_LYC01183</name>
</gene>
<evidence type="ECO:0000313" key="11">
    <source>
        <dbReference type="Proteomes" id="UP000424527"/>
    </source>
</evidence>
<feature type="transmembrane region" description="Helical" evidence="8">
    <location>
        <begin position="275"/>
        <end position="298"/>
    </location>
</feature>
<keyword evidence="3" id="KW-0677">Repeat</keyword>
<evidence type="ECO:0000313" key="10">
    <source>
        <dbReference type="EMBL" id="KAE8301032.1"/>
    </source>
</evidence>
<dbReference type="PANTHER" id="PTHR17068">
    <property type="entry name" value="MYELOID-ASSOCIATED DIFFERENTIATION MARKER MYADM FAMILY MEMBER"/>
    <property type="match status" value="1"/>
</dbReference>
<proteinExistence type="inferred from homology"/>
<feature type="transmembrane region" description="Helical" evidence="8">
    <location>
        <begin position="55"/>
        <end position="78"/>
    </location>
</feature>
<evidence type="ECO:0000256" key="7">
    <source>
        <dbReference type="PROSITE-ProRule" id="PRU00581"/>
    </source>
</evidence>
<evidence type="ECO:0000256" key="3">
    <source>
        <dbReference type="ARBA" id="ARBA00022737"/>
    </source>
</evidence>
<evidence type="ECO:0000256" key="5">
    <source>
        <dbReference type="ARBA" id="ARBA00023136"/>
    </source>
</evidence>
<comment type="similarity">
    <text evidence="6">Belongs to the MAL family.</text>
</comment>
<protein>
    <submittedName>
        <fullName evidence="10">Myeloid-associated differentiation marker-like protein</fullName>
    </submittedName>
</protein>
<comment type="caution">
    <text evidence="10">The sequence shown here is derived from an EMBL/GenBank/DDBJ whole genome shotgun (WGS) entry which is preliminary data.</text>
</comment>
<evidence type="ECO:0000256" key="6">
    <source>
        <dbReference type="ARBA" id="ARBA00034721"/>
    </source>
</evidence>
<dbReference type="Proteomes" id="UP000424527">
    <property type="component" value="Unassembled WGS sequence"/>
</dbReference>
<dbReference type="GO" id="GO:0016020">
    <property type="term" value="C:membrane"/>
    <property type="evidence" value="ECO:0007669"/>
    <property type="project" value="UniProtKB-SubCell"/>
</dbReference>
<keyword evidence="5 7" id="KW-0472">Membrane</keyword>
<dbReference type="AlphaFoldDB" id="A0A6G0JC50"/>
<dbReference type="PROSITE" id="PS51225">
    <property type="entry name" value="MARVEL"/>
    <property type="match status" value="1"/>
</dbReference>
<reference evidence="10 11" key="1">
    <citation type="submission" date="2019-07" db="EMBL/GenBank/DDBJ databases">
        <title>Chromosome genome assembly for large yellow croaker.</title>
        <authorList>
            <person name="Xiao S."/>
        </authorList>
    </citation>
    <scope>NUCLEOTIDE SEQUENCE [LARGE SCALE GENOMIC DNA]</scope>
    <source>
        <strain evidence="10">JMULYC20181020</strain>
        <tissue evidence="10">Muscle</tissue>
    </source>
</reference>
<feature type="transmembrane region" description="Helical" evidence="8">
    <location>
        <begin position="16"/>
        <end position="34"/>
    </location>
</feature>
<evidence type="ECO:0000256" key="2">
    <source>
        <dbReference type="ARBA" id="ARBA00022692"/>
    </source>
</evidence>
<feature type="domain" description="MARVEL" evidence="9">
    <location>
        <begin position="10"/>
        <end position="149"/>
    </location>
</feature>
<dbReference type="InterPro" id="IPR047123">
    <property type="entry name" value="MYADM-like"/>
</dbReference>
<evidence type="ECO:0000256" key="1">
    <source>
        <dbReference type="ARBA" id="ARBA00004141"/>
    </source>
</evidence>
<dbReference type="PANTHER" id="PTHR17068:SF3">
    <property type="entry name" value="MYELOID-ASSOCIATED DIFFERENTIATION MARKER"/>
    <property type="match status" value="1"/>
</dbReference>
<name>A0A6G0JC50_LARCR</name>
<dbReference type="InterPro" id="IPR008253">
    <property type="entry name" value="Marvel"/>
</dbReference>
<keyword evidence="2 7" id="KW-0812">Transmembrane</keyword>
<accession>A0A6G0JC50</accession>
<feature type="transmembrane region" description="Helical" evidence="8">
    <location>
        <begin position="206"/>
        <end position="226"/>
    </location>
</feature>
<feature type="transmembrane region" description="Helical" evidence="8">
    <location>
        <begin position="119"/>
        <end position="139"/>
    </location>
</feature>
<evidence type="ECO:0000256" key="4">
    <source>
        <dbReference type="ARBA" id="ARBA00022989"/>
    </source>
</evidence>
<keyword evidence="4 8" id="KW-1133">Transmembrane helix</keyword>
<comment type="subcellular location">
    <subcellularLocation>
        <location evidence="1">Membrane</location>
        <topology evidence="1">Multi-pass membrane protein</topology>
    </subcellularLocation>
</comment>
<keyword evidence="11" id="KW-1185">Reference proteome</keyword>
<sequence length="309" mass="34389">MPVIVLEARDFTSPLFLVRTWAVLSGCTTFSLVASLDHSELNQNQPNLGQERFRIFCMFIWCFFFTLTLLIHILSVIQFHSLIPISWKNLTMTVAVLGTLMCFSASVIFPWIIMDHQKLSALSVAAAVASCLTFLAYTLESYVLCTQAHEQRGYMGSMPGLLKTLQLWGGCQMIPLVVEAVVEAIEEAVVTSTNKDASWQPWVSSISYSICILMSLVTLVVILGDFAGRCFLPFDRFLAGFSLIGVLLYMVATVICFTKILQLTDPRGLNQDKRAQLVIIETVVASITLLAYTVDFAFSIKLLCDRSHA</sequence>
<feature type="transmembrane region" description="Helical" evidence="8">
    <location>
        <begin position="90"/>
        <end position="112"/>
    </location>
</feature>
<dbReference type="EMBL" id="REGW02000001">
    <property type="protein sequence ID" value="KAE8301032.1"/>
    <property type="molecule type" value="Genomic_DNA"/>
</dbReference>
<evidence type="ECO:0000259" key="9">
    <source>
        <dbReference type="PROSITE" id="PS51225"/>
    </source>
</evidence>
<feature type="transmembrane region" description="Helical" evidence="8">
    <location>
        <begin position="238"/>
        <end position="263"/>
    </location>
</feature>
<evidence type="ECO:0000256" key="8">
    <source>
        <dbReference type="SAM" id="Phobius"/>
    </source>
</evidence>
<organism evidence="10 11">
    <name type="scientific">Larimichthys crocea</name>
    <name type="common">Large yellow croaker</name>
    <name type="synonym">Pseudosciaena crocea</name>
    <dbReference type="NCBI Taxonomy" id="215358"/>
    <lineage>
        <taxon>Eukaryota</taxon>
        <taxon>Metazoa</taxon>
        <taxon>Chordata</taxon>
        <taxon>Craniata</taxon>
        <taxon>Vertebrata</taxon>
        <taxon>Euteleostomi</taxon>
        <taxon>Actinopterygii</taxon>
        <taxon>Neopterygii</taxon>
        <taxon>Teleostei</taxon>
        <taxon>Neoteleostei</taxon>
        <taxon>Acanthomorphata</taxon>
        <taxon>Eupercaria</taxon>
        <taxon>Sciaenidae</taxon>
        <taxon>Larimichthys</taxon>
    </lineage>
</organism>